<keyword evidence="2" id="KW-1185">Reference proteome</keyword>
<sequence>MLEALWKRAVDVFWIDPLSPESERKHWMILVNFMKRPIGNRMRCFSPSSSSTRYSRLCTIRSVLNPARLSNAIRYLLKPLSSDCVDLRQRHTSVIEAPAYIYSSTGVLKPIGAKDCLYERILRFEARGCFGI</sequence>
<evidence type="ECO:0000313" key="1">
    <source>
        <dbReference type="EMBL" id="KZT32947.1"/>
    </source>
</evidence>
<proteinExistence type="predicted"/>
<dbReference type="EMBL" id="KV428281">
    <property type="protein sequence ID" value="KZT32947.1"/>
    <property type="molecule type" value="Genomic_DNA"/>
</dbReference>
<organism evidence="1 2">
    <name type="scientific">Sistotremastrum suecicum HHB10207 ss-3</name>
    <dbReference type="NCBI Taxonomy" id="1314776"/>
    <lineage>
        <taxon>Eukaryota</taxon>
        <taxon>Fungi</taxon>
        <taxon>Dikarya</taxon>
        <taxon>Basidiomycota</taxon>
        <taxon>Agaricomycotina</taxon>
        <taxon>Agaricomycetes</taxon>
        <taxon>Sistotremastrales</taxon>
        <taxon>Sistotremastraceae</taxon>
        <taxon>Sistotremastrum</taxon>
    </lineage>
</organism>
<reference evidence="1 2" key="1">
    <citation type="journal article" date="2016" name="Mol. Biol. Evol.">
        <title>Comparative Genomics of Early-Diverging Mushroom-Forming Fungi Provides Insights into the Origins of Lignocellulose Decay Capabilities.</title>
        <authorList>
            <person name="Nagy L.G."/>
            <person name="Riley R."/>
            <person name="Tritt A."/>
            <person name="Adam C."/>
            <person name="Daum C."/>
            <person name="Floudas D."/>
            <person name="Sun H."/>
            <person name="Yadav J.S."/>
            <person name="Pangilinan J."/>
            <person name="Larsson K.H."/>
            <person name="Matsuura K."/>
            <person name="Barry K."/>
            <person name="Labutti K."/>
            <person name="Kuo R."/>
            <person name="Ohm R.A."/>
            <person name="Bhattacharya S.S."/>
            <person name="Shirouzu T."/>
            <person name="Yoshinaga Y."/>
            <person name="Martin F.M."/>
            <person name="Grigoriev I.V."/>
            <person name="Hibbett D.S."/>
        </authorList>
    </citation>
    <scope>NUCLEOTIDE SEQUENCE [LARGE SCALE GENOMIC DNA]</scope>
    <source>
        <strain evidence="1 2">HHB10207 ss-3</strain>
    </source>
</reference>
<gene>
    <name evidence="1" type="ORF">SISSUDRAFT_458940</name>
</gene>
<dbReference type="Proteomes" id="UP000076798">
    <property type="component" value="Unassembled WGS sequence"/>
</dbReference>
<name>A0A165Y723_9AGAM</name>
<evidence type="ECO:0000313" key="2">
    <source>
        <dbReference type="Proteomes" id="UP000076798"/>
    </source>
</evidence>
<dbReference type="AlphaFoldDB" id="A0A165Y723"/>
<protein>
    <submittedName>
        <fullName evidence="1">Uncharacterized protein</fullName>
    </submittedName>
</protein>
<accession>A0A165Y723</accession>